<keyword evidence="21" id="KW-1185">Reference proteome</keyword>
<feature type="binding site" evidence="13">
    <location>
        <position position="283"/>
    </location>
    <ligand>
        <name>NADPH</name>
        <dbReference type="ChEBI" id="CHEBI:57783"/>
    </ligand>
</feature>
<feature type="binding site" evidence="13">
    <location>
        <position position="138"/>
    </location>
    <ligand>
        <name>sn-glycerol 3-phosphate</name>
        <dbReference type="ChEBI" id="CHEBI:57597"/>
    </ligand>
</feature>
<feature type="binding site" evidence="13">
    <location>
        <position position="258"/>
    </location>
    <ligand>
        <name>sn-glycerol 3-phosphate</name>
        <dbReference type="ChEBI" id="CHEBI:57597"/>
    </ligand>
</feature>
<comment type="caution">
    <text evidence="20">The sequence shown here is derived from an EMBL/GenBank/DDBJ whole genome shotgun (WGS) entry which is preliminary data.</text>
</comment>
<dbReference type="GO" id="GO:0046167">
    <property type="term" value="P:glycerol-3-phosphate biosynthetic process"/>
    <property type="evidence" value="ECO:0007669"/>
    <property type="project" value="UniProtKB-UniRule"/>
</dbReference>
<feature type="binding site" evidence="16">
    <location>
        <begin position="12"/>
        <end position="17"/>
    </location>
    <ligand>
        <name>NAD(+)</name>
        <dbReference type="ChEBI" id="CHEBI:57540"/>
    </ligand>
</feature>
<keyword evidence="3 13" id="KW-0521">NADP</keyword>
<dbReference type="HAMAP" id="MF_00394">
    <property type="entry name" value="NAD_Glyc3P_dehydrog"/>
    <property type="match status" value="1"/>
</dbReference>
<dbReference type="InterPro" id="IPR006168">
    <property type="entry name" value="G3P_DH_NAD-dep"/>
</dbReference>
<evidence type="ECO:0000256" key="10">
    <source>
        <dbReference type="ARBA" id="ARBA00066687"/>
    </source>
</evidence>
<dbReference type="FunFam" id="3.40.50.720:FF:000019">
    <property type="entry name" value="Glycerol-3-phosphate dehydrogenase [NAD(P)+]"/>
    <property type="match status" value="1"/>
</dbReference>
<evidence type="ECO:0000256" key="5">
    <source>
        <dbReference type="ARBA" id="ARBA00023027"/>
    </source>
</evidence>
<dbReference type="PIRSF" id="PIRSF000114">
    <property type="entry name" value="Glycerol-3-P_dh"/>
    <property type="match status" value="1"/>
</dbReference>
<dbReference type="InterPro" id="IPR006109">
    <property type="entry name" value="G3P_DH_NAD-dep_C"/>
</dbReference>
<keyword evidence="13" id="KW-0963">Cytoplasm</keyword>
<evidence type="ECO:0000256" key="12">
    <source>
        <dbReference type="ARBA" id="ARBA00080511"/>
    </source>
</evidence>
<dbReference type="SUPFAM" id="SSF48179">
    <property type="entry name" value="6-phosphogluconate dehydrogenase C-terminal domain-like"/>
    <property type="match status" value="1"/>
</dbReference>
<dbReference type="PROSITE" id="PS00957">
    <property type="entry name" value="NAD_G3PDH"/>
    <property type="match status" value="1"/>
</dbReference>
<evidence type="ECO:0000256" key="13">
    <source>
        <dbReference type="HAMAP-Rule" id="MF_00394"/>
    </source>
</evidence>
<evidence type="ECO:0000256" key="3">
    <source>
        <dbReference type="ARBA" id="ARBA00022857"/>
    </source>
</evidence>
<gene>
    <name evidence="13" type="primary">gpsA</name>
    <name evidence="20" type="ORF">JIN82_03255</name>
</gene>
<keyword evidence="7 13" id="KW-0594">Phospholipid biosynthesis</keyword>
<dbReference type="AlphaFoldDB" id="A0A8J7SHY8"/>
<evidence type="ECO:0000256" key="17">
    <source>
        <dbReference type="RuleBase" id="RU000437"/>
    </source>
</evidence>
<evidence type="ECO:0000259" key="18">
    <source>
        <dbReference type="Pfam" id="PF01210"/>
    </source>
</evidence>
<comment type="similarity">
    <text evidence="1 13 17">Belongs to the NAD-dependent glycerol-3-phosphate dehydrogenase family.</text>
</comment>
<evidence type="ECO:0000256" key="2">
    <source>
        <dbReference type="ARBA" id="ARBA00022516"/>
    </source>
</evidence>
<evidence type="ECO:0000256" key="14">
    <source>
        <dbReference type="PIRSR" id="PIRSR000114-1"/>
    </source>
</evidence>
<evidence type="ECO:0000256" key="11">
    <source>
        <dbReference type="ARBA" id="ARBA00069372"/>
    </source>
</evidence>
<evidence type="ECO:0000256" key="16">
    <source>
        <dbReference type="PIRSR" id="PIRSR000114-3"/>
    </source>
</evidence>
<evidence type="ECO:0000313" key="20">
    <source>
        <dbReference type="EMBL" id="MBK1790169.1"/>
    </source>
</evidence>
<feature type="domain" description="Glycerol-3-phosphate dehydrogenase NAD-dependent N-terminal" evidence="18">
    <location>
        <begin position="9"/>
        <end position="162"/>
    </location>
</feature>
<reference evidence="20" key="1">
    <citation type="submission" date="2021-01" db="EMBL/GenBank/DDBJ databases">
        <title>Modified the classification status of verrucomicrobia.</title>
        <authorList>
            <person name="Feng X."/>
        </authorList>
    </citation>
    <scope>NUCLEOTIDE SEQUENCE</scope>
    <source>
        <strain evidence="20">_KCTC 22039</strain>
    </source>
</reference>
<accession>A0A8J7SHY8</accession>
<dbReference type="NCBIfam" id="NF000942">
    <property type="entry name" value="PRK00094.1-4"/>
    <property type="match status" value="1"/>
</dbReference>
<evidence type="ECO:0000256" key="15">
    <source>
        <dbReference type="PIRSR" id="PIRSR000114-2"/>
    </source>
</evidence>
<feature type="binding site" evidence="13">
    <location>
        <position position="142"/>
    </location>
    <ligand>
        <name>NADPH</name>
        <dbReference type="ChEBI" id="CHEBI:57783"/>
    </ligand>
</feature>
<dbReference type="GO" id="GO:0008654">
    <property type="term" value="P:phospholipid biosynthetic process"/>
    <property type="evidence" value="ECO:0007669"/>
    <property type="project" value="UniProtKB-KW"/>
</dbReference>
<comment type="catalytic activity">
    <reaction evidence="9">
        <text>sn-glycerol 3-phosphate + NADP(+) = dihydroxyacetone phosphate + NADPH + H(+)</text>
        <dbReference type="Rhea" id="RHEA:11096"/>
        <dbReference type="ChEBI" id="CHEBI:15378"/>
        <dbReference type="ChEBI" id="CHEBI:57597"/>
        <dbReference type="ChEBI" id="CHEBI:57642"/>
        <dbReference type="ChEBI" id="CHEBI:57783"/>
        <dbReference type="ChEBI" id="CHEBI:58349"/>
        <dbReference type="EC" id="1.1.1.94"/>
    </reaction>
    <physiologicalReaction direction="right-to-left" evidence="9">
        <dbReference type="Rhea" id="RHEA:11098"/>
    </physiologicalReaction>
</comment>
<dbReference type="PANTHER" id="PTHR11728:SF1">
    <property type="entry name" value="GLYCEROL-3-PHOSPHATE DEHYDROGENASE [NAD(+)] 2, CHLOROPLASTIC"/>
    <property type="match status" value="1"/>
</dbReference>
<dbReference type="SUPFAM" id="SSF51735">
    <property type="entry name" value="NAD(P)-binding Rossmann-fold domains"/>
    <property type="match status" value="1"/>
</dbReference>
<keyword evidence="6 13" id="KW-0443">Lipid metabolism</keyword>
<keyword evidence="13" id="KW-0547">Nucleotide-binding</keyword>
<feature type="binding site" evidence="13">
    <location>
        <position position="15"/>
    </location>
    <ligand>
        <name>NADPH</name>
        <dbReference type="ChEBI" id="CHEBI:57783"/>
    </ligand>
</feature>
<keyword evidence="2 13" id="KW-0444">Lipid biosynthesis</keyword>
<dbReference type="NCBIfam" id="NF000940">
    <property type="entry name" value="PRK00094.1-2"/>
    <property type="match status" value="1"/>
</dbReference>
<evidence type="ECO:0000256" key="9">
    <source>
        <dbReference type="ARBA" id="ARBA00052716"/>
    </source>
</evidence>
<evidence type="ECO:0000256" key="4">
    <source>
        <dbReference type="ARBA" id="ARBA00023002"/>
    </source>
</evidence>
<dbReference type="GO" id="GO:0005829">
    <property type="term" value="C:cytosol"/>
    <property type="evidence" value="ECO:0007669"/>
    <property type="project" value="TreeGrafter"/>
</dbReference>
<feature type="binding site" evidence="13">
    <location>
        <position position="16"/>
    </location>
    <ligand>
        <name>NADPH</name>
        <dbReference type="ChEBI" id="CHEBI:57783"/>
    </ligand>
</feature>
<feature type="binding site" evidence="16">
    <location>
        <position position="142"/>
    </location>
    <ligand>
        <name>NAD(+)</name>
        <dbReference type="ChEBI" id="CHEBI:57540"/>
    </ligand>
</feature>
<feature type="binding site" evidence="16">
    <location>
        <position position="257"/>
    </location>
    <ligand>
        <name>NAD(+)</name>
        <dbReference type="ChEBI" id="CHEBI:57540"/>
    </ligand>
</feature>
<feature type="binding site" evidence="15">
    <location>
        <begin position="257"/>
        <end position="258"/>
    </location>
    <ligand>
        <name>substrate</name>
    </ligand>
</feature>
<comment type="function">
    <text evidence="13">Catalyzes the reduction of the glycolytic intermediate dihydroxyacetone phosphate (DHAP) to sn-glycerol 3-phosphate (G3P), the key precursor for phospholipid synthesis.</text>
</comment>
<feature type="binding site" evidence="13">
    <location>
        <position position="110"/>
    </location>
    <ligand>
        <name>sn-glycerol 3-phosphate</name>
        <dbReference type="ChEBI" id="CHEBI:57597"/>
    </ligand>
</feature>
<dbReference type="FunFam" id="1.10.1040.10:FF:000001">
    <property type="entry name" value="Glycerol-3-phosphate dehydrogenase [NAD(P)+]"/>
    <property type="match status" value="1"/>
</dbReference>
<sequence length="335" mass="35412">MTIDRTTAGIVGTGSWGSGLASLLAGNFKQINMIGNHQETVDEINEQHTNKHFLPALTLPENVHAFMDLEALKECSIVLVVIPTSGVRATAANIARLGLAKETVIISCSKGIEHATGDRMSSVLKEFLPDNPIAVLSGPNHAEEVSQQLATCAVIGAEDEALALELQKIFSASYFRTYTSDDLAGIELGGAIKNVFAISAGIADGLGLGDNAIAALVARGLAEMTRLGVALGGRTETFMGLSGIGDLMVTCYSSHSRNNRVGKALGRGGKLDDIVNSLGMVAEGVPNTKSIYEAARKANVRTPLIDAVYDILYNDKSSQEAMHELLNGDMRSEIE</sequence>
<dbReference type="GO" id="GO:0006650">
    <property type="term" value="P:glycerophospholipid metabolic process"/>
    <property type="evidence" value="ECO:0007669"/>
    <property type="project" value="UniProtKB-UniRule"/>
</dbReference>
<keyword evidence="5 13" id="KW-0520">NAD</keyword>
<dbReference type="GO" id="GO:0005975">
    <property type="term" value="P:carbohydrate metabolic process"/>
    <property type="evidence" value="ECO:0007669"/>
    <property type="project" value="InterPro"/>
</dbReference>
<organism evidence="20 21">
    <name type="scientific">Persicirhabdus sediminis</name>
    <dbReference type="NCBI Taxonomy" id="454144"/>
    <lineage>
        <taxon>Bacteria</taxon>
        <taxon>Pseudomonadati</taxon>
        <taxon>Verrucomicrobiota</taxon>
        <taxon>Verrucomicrobiia</taxon>
        <taxon>Verrucomicrobiales</taxon>
        <taxon>Verrucomicrobiaceae</taxon>
        <taxon>Persicirhabdus</taxon>
    </lineage>
</organism>
<comment type="caution">
    <text evidence="13">Lacks conserved residue(s) required for the propagation of feature annotation.</text>
</comment>
<dbReference type="UniPathway" id="UPA00940"/>
<feature type="binding site" evidence="13">
    <location>
        <position position="281"/>
    </location>
    <ligand>
        <name>NADPH</name>
        <dbReference type="ChEBI" id="CHEBI:57783"/>
    </ligand>
</feature>
<dbReference type="Pfam" id="PF01210">
    <property type="entry name" value="NAD_Gly3P_dh_N"/>
    <property type="match status" value="1"/>
</dbReference>
<feature type="domain" description="Glycerol-3-phosphate dehydrogenase NAD-dependent C-terminal" evidence="19">
    <location>
        <begin position="182"/>
        <end position="322"/>
    </location>
</feature>
<dbReference type="PANTHER" id="PTHR11728">
    <property type="entry name" value="GLYCEROL-3-PHOSPHATE DEHYDROGENASE"/>
    <property type="match status" value="1"/>
</dbReference>
<feature type="binding site" evidence="13">
    <location>
        <position position="110"/>
    </location>
    <ligand>
        <name>NADPH</name>
        <dbReference type="ChEBI" id="CHEBI:57783"/>
    </ligand>
</feature>
<dbReference type="GO" id="GO:0051287">
    <property type="term" value="F:NAD binding"/>
    <property type="evidence" value="ECO:0007669"/>
    <property type="project" value="InterPro"/>
</dbReference>
<dbReference type="RefSeq" id="WP_200310208.1">
    <property type="nucleotide sequence ID" value="NZ_JAENIM010000016.1"/>
</dbReference>
<comment type="pathway">
    <text evidence="13">Membrane lipid metabolism; glycerophospholipid metabolism.</text>
</comment>
<feature type="binding site" evidence="13">
    <location>
        <position position="37"/>
    </location>
    <ligand>
        <name>NADPH</name>
        <dbReference type="ChEBI" id="CHEBI:57783"/>
    </ligand>
</feature>
<evidence type="ECO:0000256" key="1">
    <source>
        <dbReference type="ARBA" id="ARBA00011009"/>
    </source>
</evidence>
<dbReference type="InterPro" id="IPR036291">
    <property type="entry name" value="NAD(P)-bd_dom_sf"/>
</dbReference>
<feature type="binding site" evidence="15">
    <location>
        <position position="110"/>
    </location>
    <ligand>
        <name>substrate</name>
    </ligand>
</feature>
<feature type="binding site" evidence="13">
    <location>
        <position position="246"/>
    </location>
    <ligand>
        <name>sn-glycerol 3-phosphate</name>
        <dbReference type="ChEBI" id="CHEBI:57597"/>
    </ligand>
</feature>
<dbReference type="Pfam" id="PF07479">
    <property type="entry name" value="NAD_Gly3P_dh_C"/>
    <property type="match status" value="1"/>
</dbReference>
<keyword evidence="8 13" id="KW-1208">Phospholipid metabolism</keyword>
<dbReference type="EC" id="1.1.1.94" evidence="10 13"/>
<keyword evidence="4 13" id="KW-0560">Oxidoreductase</keyword>
<evidence type="ECO:0000256" key="6">
    <source>
        <dbReference type="ARBA" id="ARBA00023098"/>
    </source>
</evidence>
<dbReference type="InterPro" id="IPR013328">
    <property type="entry name" value="6PGD_dom2"/>
</dbReference>
<dbReference type="EMBL" id="JAENIM010000016">
    <property type="protein sequence ID" value="MBK1790169.1"/>
    <property type="molecule type" value="Genomic_DNA"/>
</dbReference>
<evidence type="ECO:0000256" key="7">
    <source>
        <dbReference type="ARBA" id="ARBA00023209"/>
    </source>
</evidence>
<evidence type="ECO:0000313" key="21">
    <source>
        <dbReference type="Proteomes" id="UP000624703"/>
    </source>
</evidence>
<dbReference type="InterPro" id="IPR008927">
    <property type="entry name" value="6-PGluconate_DH-like_C_sf"/>
</dbReference>
<comment type="catalytic activity">
    <reaction evidence="13">
        <text>sn-glycerol 3-phosphate + NAD(+) = dihydroxyacetone phosphate + NADH + H(+)</text>
        <dbReference type="Rhea" id="RHEA:11092"/>
        <dbReference type="ChEBI" id="CHEBI:15378"/>
        <dbReference type="ChEBI" id="CHEBI:57540"/>
        <dbReference type="ChEBI" id="CHEBI:57597"/>
        <dbReference type="ChEBI" id="CHEBI:57642"/>
        <dbReference type="ChEBI" id="CHEBI:57945"/>
        <dbReference type="EC" id="1.1.1.94"/>
    </reaction>
</comment>
<dbReference type="Gene3D" id="1.10.1040.10">
    <property type="entry name" value="N-(1-d-carboxylethyl)-l-norvaline Dehydrogenase, domain 2"/>
    <property type="match status" value="1"/>
</dbReference>
<feature type="binding site" evidence="13">
    <location>
        <position position="256"/>
    </location>
    <ligand>
        <name>sn-glycerol 3-phosphate</name>
        <dbReference type="ChEBI" id="CHEBI:57597"/>
    </ligand>
</feature>
<dbReference type="Gene3D" id="3.40.50.720">
    <property type="entry name" value="NAD(P)-binding Rossmann-like Domain"/>
    <property type="match status" value="1"/>
</dbReference>
<evidence type="ECO:0000256" key="8">
    <source>
        <dbReference type="ARBA" id="ARBA00023264"/>
    </source>
</evidence>
<feature type="binding site" evidence="13">
    <location>
        <position position="257"/>
    </location>
    <ligand>
        <name>sn-glycerol 3-phosphate</name>
        <dbReference type="ChEBI" id="CHEBI:57597"/>
    </ligand>
</feature>
<comment type="subcellular location">
    <subcellularLocation>
        <location evidence="13">Cytoplasm</location>
    </subcellularLocation>
</comment>
<dbReference type="Proteomes" id="UP000624703">
    <property type="component" value="Unassembled WGS sequence"/>
</dbReference>
<feature type="active site" description="Proton acceptor" evidence="13 14">
    <location>
        <position position="193"/>
    </location>
</feature>
<feature type="binding site" evidence="13">
    <location>
        <position position="257"/>
    </location>
    <ligand>
        <name>NADPH</name>
        <dbReference type="ChEBI" id="CHEBI:57783"/>
    </ligand>
</feature>
<dbReference type="PRINTS" id="PR00077">
    <property type="entry name" value="GPDHDRGNASE"/>
</dbReference>
<feature type="binding site" evidence="13">
    <location>
        <position position="193"/>
    </location>
    <ligand>
        <name>sn-glycerol 3-phosphate</name>
        <dbReference type="ChEBI" id="CHEBI:57597"/>
    </ligand>
</feature>
<proteinExistence type="inferred from homology"/>
<dbReference type="GO" id="GO:0046168">
    <property type="term" value="P:glycerol-3-phosphate catabolic process"/>
    <property type="evidence" value="ECO:0007669"/>
    <property type="project" value="InterPro"/>
</dbReference>
<dbReference type="GO" id="GO:0047952">
    <property type="term" value="F:glycerol-3-phosphate dehydrogenase [NAD(P)+] activity"/>
    <property type="evidence" value="ECO:0007669"/>
    <property type="project" value="UniProtKB-UniRule"/>
</dbReference>
<protein>
    <recommendedName>
        <fullName evidence="11 13">Glycerol-3-phosphate dehydrogenase [NAD(P)+]</fullName>
        <ecNumber evidence="10 13">1.1.1.94</ecNumber>
    </recommendedName>
    <alternativeName>
        <fullName evidence="13">NAD(P)(+)-dependent glycerol-3-phosphate dehydrogenase</fullName>
    </alternativeName>
    <alternativeName>
        <fullName evidence="12 13">NAD(P)H-dependent dihydroxyacetone-phosphate reductase</fullName>
    </alternativeName>
</protein>
<evidence type="ECO:0000259" key="19">
    <source>
        <dbReference type="Pfam" id="PF07479"/>
    </source>
</evidence>
<name>A0A8J7SHY8_9BACT</name>
<dbReference type="InterPro" id="IPR011128">
    <property type="entry name" value="G3P_DH_NAD-dep_N"/>
</dbReference>